<comment type="subcellular location">
    <subcellularLocation>
        <location evidence="1">Membrane</location>
        <topology evidence="1">Multi-pass membrane protein</topology>
    </subcellularLocation>
</comment>
<dbReference type="GO" id="GO:0140359">
    <property type="term" value="F:ABC-type transporter activity"/>
    <property type="evidence" value="ECO:0007669"/>
    <property type="project" value="InterPro"/>
</dbReference>
<feature type="transmembrane region" description="Helical" evidence="5">
    <location>
        <begin position="57"/>
        <end position="80"/>
    </location>
</feature>
<keyword evidence="2 5" id="KW-0812">Transmembrane</keyword>
<feature type="transmembrane region" description="Helical" evidence="5">
    <location>
        <begin position="140"/>
        <end position="163"/>
    </location>
</feature>
<evidence type="ECO:0000256" key="5">
    <source>
        <dbReference type="SAM" id="Phobius"/>
    </source>
</evidence>
<reference evidence="7" key="1">
    <citation type="submission" date="2023-08" db="EMBL/GenBank/DDBJ databases">
        <authorList>
            <person name="Page C.A."/>
            <person name="Perez-Diaz I.M."/>
        </authorList>
    </citation>
    <scope>NUCLEOTIDE SEQUENCE</scope>
    <source>
        <strain evidence="7">7.8.46</strain>
    </source>
</reference>
<dbReference type="InterPro" id="IPR013525">
    <property type="entry name" value="ABC2_TM"/>
</dbReference>
<organism evidence="7 8">
    <name type="scientific">Lactiplantibacillus pentosus</name>
    <name type="common">Lactobacillus pentosus</name>
    <dbReference type="NCBI Taxonomy" id="1589"/>
    <lineage>
        <taxon>Bacteria</taxon>
        <taxon>Bacillati</taxon>
        <taxon>Bacillota</taxon>
        <taxon>Bacilli</taxon>
        <taxon>Lactobacillales</taxon>
        <taxon>Lactobacillaceae</taxon>
        <taxon>Lactiplantibacillus</taxon>
    </lineage>
</organism>
<dbReference type="PANTHER" id="PTHR43229:SF2">
    <property type="entry name" value="NODULATION PROTEIN J"/>
    <property type="match status" value="1"/>
</dbReference>
<evidence type="ECO:0000313" key="8">
    <source>
        <dbReference type="Proteomes" id="UP001267003"/>
    </source>
</evidence>
<dbReference type="InterPro" id="IPR051784">
    <property type="entry name" value="Nod_factor_ABC_transporter"/>
</dbReference>
<evidence type="ECO:0000313" key="7">
    <source>
        <dbReference type="EMBL" id="MDT6988640.1"/>
    </source>
</evidence>
<comment type="caution">
    <text evidence="7">The sequence shown here is derived from an EMBL/GenBank/DDBJ whole genome shotgun (WGS) entry which is preliminary data.</text>
</comment>
<protein>
    <submittedName>
        <fullName evidence="7">ABC transporter permease</fullName>
    </submittedName>
</protein>
<evidence type="ECO:0000256" key="3">
    <source>
        <dbReference type="ARBA" id="ARBA00022989"/>
    </source>
</evidence>
<evidence type="ECO:0000259" key="6">
    <source>
        <dbReference type="Pfam" id="PF01061"/>
    </source>
</evidence>
<dbReference type="AlphaFoldDB" id="A0AAW8VS96"/>
<gene>
    <name evidence="7" type="ORF">RI536_00650</name>
</gene>
<evidence type="ECO:0000256" key="4">
    <source>
        <dbReference type="ARBA" id="ARBA00023136"/>
    </source>
</evidence>
<sequence>MLALIKRNCRLYFRNHSGVLLSLLSAGIAFVLYLVFLKAGMHREWSQLPQTDQLLDSWLIAGILVLTGISTTLAGLGQLVSDRERQVDRDLLLTDVGPVRLELSYLVSATIVGIVMQLAMFAGMWGYFSFTDGLRFSGAQLLDVVGLMMISAGLATVVNALIIARIHTIDNFGKLATIIGTTTGFLVGLYLPVGSLPTAAQTLVKLTPGSYAASLYRQVLMNDTLNTVFAHISIAQNDFERLMGVRINWSGLLTASQTYQIICYILVSCLLLVLIPVWRQQLQWRR</sequence>
<dbReference type="Proteomes" id="UP001267003">
    <property type="component" value="Unassembled WGS sequence"/>
</dbReference>
<dbReference type="PANTHER" id="PTHR43229">
    <property type="entry name" value="NODULATION PROTEIN J"/>
    <property type="match status" value="1"/>
</dbReference>
<feature type="transmembrane region" description="Helical" evidence="5">
    <location>
        <begin position="175"/>
        <end position="193"/>
    </location>
</feature>
<evidence type="ECO:0000256" key="2">
    <source>
        <dbReference type="ARBA" id="ARBA00022692"/>
    </source>
</evidence>
<keyword evidence="4 5" id="KW-0472">Membrane</keyword>
<feature type="domain" description="ABC-2 type transporter transmembrane" evidence="6">
    <location>
        <begin position="2"/>
        <end position="220"/>
    </location>
</feature>
<dbReference type="Pfam" id="PF01061">
    <property type="entry name" value="ABC2_membrane"/>
    <property type="match status" value="1"/>
</dbReference>
<keyword evidence="3 5" id="KW-1133">Transmembrane helix</keyword>
<dbReference type="KEGG" id="lpg:BB562_06650"/>
<dbReference type="RefSeq" id="WP_101873288.1">
    <property type="nucleotide sequence ID" value="NZ_CP016491.1"/>
</dbReference>
<proteinExistence type="predicted"/>
<accession>A0AAW8VS96</accession>
<evidence type="ECO:0000256" key="1">
    <source>
        <dbReference type="ARBA" id="ARBA00004141"/>
    </source>
</evidence>
<dbReference type="EMBL" id="JAVLAQ010000001">
    <property type="protein sequence ID" value="MDT6988640.1"/>
    <property type="molecule type" value="Genomic_DNA"/>
</dbReference>
<name>A0AAW8VS96_LACPE</name>
<feature type="transmembrane region" description="Helical" evidence="5">
    <location>
        <begin position="101"/>
        <end position="128"/>
    </location>
</feature>
<feature type="transmembrane region" description="Helical" evidence="5">
    <location>
        <begin position="20"/>
        <end position="37"/>
    </location>
</feature>
<dbReference type="GO" id="GO:0016020">
    <property type="term" value="C:membrane"/>
    <property type="evidence" value="ECO:0007669"/>
    <property type="project" value="UniProtKB-SubCell"/>
</dbReference>
<feature type="transmembrane region" description="Helical" evidence="5">
    <location>
        <begin position="259"/>
        <end position="278"/>
    </location>
</feature>